<accession>A0AAW0QDA9</accession>
<evidence type="ECO:0000313" key="2">
    <source>
        <dbReference type="EMBL" id="KAK8100306.1"/>
    </source>
</evidence>
<dbReference type="AlphaFoldDB" id="A0AAW0QDA9"/>
<evidence type="ECO:0000313" key="3">
    <source>
        <dbReference type="Proteomes" id="UP001392437"/>
    </source>
</evidence>
<organism evidence="2 3">
    <name type="scientific">Apiospora kogelbergensis</name>
    <dbReference type="NCBI Taxonomy" id="1337665"/>
    <lineage>
        <taxon>Eukaryota</taxon>
        <taxon>Fungi</taxon>
        <taxon>Dikarya</taxon>
        <taxon>Ascomycota</taxon>
        <taxon>Pezizomycotina</taxon>
        <taxon>Sordariomycetes</taxon>
        <taxon>Xylariomycetidae</taxon>
        <taxon>Amphisphaeriales</taxon>
        <taxon>Apiosporaceae</taxon>
        <taxon>Apiospora</taxon>
    </lineage>
</organism>
<feature type="region of interest" description="Disordered" evidence="1">
    <location>
        <begin position="62"/>
        <end position="139"/>
    </location>
</feature>
<protein>
    <submittedName>
        <fullName evidence="2">Uncharacterized protein</fullName>
    </submittedName>
</protein>
<name>A0AAW0QDA9_9PEZI</name>
<sequence length="139" mass="15345">MVLGLTDRELELLALSHRCMETKPDINFKKLADHTGYKNTRSIANIWNKIYDKLDEAIDAKSDTEGNANPKGSKAKAVPGAGGKRKKKDTTENGGDDDVAAAPAKRRRGKKVEKTAKMEDDEQDDEKDGKQNDDEDDLA</sequence>
<gene>
    <name evidence="2" type="ORF">PG999_010680</name>
</gene>
<dbReference type="Proteomes" id="UP001392437">
    <property type="component" value="Unassembled WGS sequence"/>
</dbReference>
<evidence type="ECO:0000256" key="1">
    <source>
        <dbReference type="SAM" id="MobiDB-lite"/>
    </source>
</evidence>
<keyword evidence="3" id="KW-1185">Reference proteome</keyword>
<dbReference type="EMBL" id="JAQQWP010000009">
    <property type="protein sequence ID" value="KAK8100306.1"/>
    <property type="molecule type" value="Genomic_DNA"/>
</dbReference>
<comment type="caution">
    <text evidence="2">The sequence shown here is derived from an EMBL/GenBank/DDBJ whole genome shotgun (WGS) entry which is preliminary data.</text>
</comment>
<proteinExistence type="predicted"/>
<reference evidence="2 3" key="1">
    <citation type="submission" date="2023-01" db="EMBL/GenBank/DDBJ databases">
        <title>Analysis of 21 Apiospora genomes using comparative genomics revels a genus with tremendous synthesis potential of carbohydrate active enzymes and secondary metabolites.</title>
        <authorList>
            <person name="Sorensen T."/>
        </authorList>
    </citation>
    <scope>NUCLEOTIDE SEQUENCE [LARGE SCALE GENOMIC DNA]</scope>
    <source>
        <strain evidence="2 3">CBS 117206</strain>
    </source>
</reference>